<keyword evidence="1" id="KW-1133">Transmembrane helix</keyword>
<gene>
    <name evidence="2" type="ORF">Asru_0480_07</name>
</gene>
<dbReference type="OrthoDB" id="4760162at2"/>
<accession>A0A0D6PAE1</accession>
<dbReference type="EMBL" id="BANB01000480">
    <property type="protein sequence ID" value="GAN77844.1"/>
    <property type="molecule type" value="Genomic_DNA"/>
</dbReference>
<keyword evidence="3" id="KW-1185">Reference proteome</keyword>
<proteinExistence type="predicted"/>
<reference evidence="2 3" key="1">
    <citation type="submission" date="2012-11" db="EMBL/GenBank/DDBJ databases">
        <title>Whole genome sequence of Acidisphaera rubrifaciens HS-AP3.</title>
        <authorList>
            <person name="Azuma Y."/>
            <person name="Higashiura N."/>
            <person name="Hirakawa H."/>
            <person name="Matsushita K."/>
        </authorList>
    </citation>
    <scope>NUCLEOTIDE SEQUENCE [LARGE SCALE GENOMIC DNA]</scope>
    <source>
        <strain evidence="2 3">HS-AP3</strain>
    </source>
</reference>
<protein>
    <recommendedName>
        <fullName evidence="4">DUF4239 domain-containing protein</fullName>
    </recommendedName>
</protein>
<evidence type="ECO:0000313" key="3">
    <source>
        <dbReference type="Proteomes" id="UP000032680"/>
    </source>
</evidence>
<dbReference type="RefSeq" id="WP_048862104.1">
    <property type="nucleotide sequence ID" value="NZ_BANB01000480.1"/>
</dbReference>
<evidence type="ECO:0000313" key="2">
    <source>
        <dbReference type="EMBL" id="GAN77844.1"/>
    </source>
</evidence>
<comment type="caution">
    <text evidence="2">The sequence shown here is derived from an EMBL/GenBank/DDBJ whole genome shotgun (WGS) entry which is preliminary data.</text>
</comment>
<sequence>MSEWTQGVLALFGLLLAAAVGAALRPLLRERHRTQETMGVIQMVVAMLVTLAAIVLGLVTTSVKSSFDKLGADVRAFSVALIQLDNALRTYGPETDAIRAIMRDYTGGAIRSTWEYEPPPAAARMPVPPRGRYDDRLENSGLGALLTRAEAALRALPQDTPTHVAMGPPCLARLLRVEQLRWIIIEHAHSSLSTPFCMILALWLLIIFLCFGLVAPRNLLTYAIILLGAVSIASAIFVVLDLDTPFTGLFVVPSEPLREAFARMLV</sequence>
<dbReference type="Pfam" id="PF14023">
    <property type="entry name" value="Bestrophin-like"/>
    <property type="match status" value="1"/>
</dbReference>
<dbReference type="InterPro" id="IPR025333">
    <property type="entry name" value="DUF4239"/>
</dbReference>
<feature type="transmembrane region" description="Helical" evidence="1">
    <location>
        <begin position="220"/>
        <end position="240"/>
    </location>
</feature>
<feature type="transmembrane region" description="Helical" evidence="1">
    <location>
        <begin position="196"/>
        <end position="214"/>
    </location>
</feature>
<keyword evidence="1" id="KW-0472">Membrane</keyword>
<feature type="transmembrane region" description="Helical" evidence="1">
    <location>
        <begin position="39"/>
        <end position="59"/>
    </location>
</feature>
<dbReference type="Proteomes" id="UP000032680">
    <property type="component" value="Unassembled WGS sequence"/>
</dbReference>
<dbReference type="AlphaFoldDB" id="A0A0D6PAE1"/>
<organism evidence="2 3">
    <name type="scientific">Acidisphaera rubrifaciens HS-AP3</name>
    <dbReference type="NCBI Taxonomy" id="1231350"/>
    <lineage>
        <taxon>Bacteria</taxon>
        <taxon>Pseudomonadati</taxon>
        <taxon>Pseudomonadota</taxon>
        <taxon>Alphaproteobacteria</taxon>
        <taxon>Acetobacterales</taxon>
        <taxon>Acetobacteraceae</taxon>
        <taxon>Acidisphaera</taxon>
    </lineage>
</organism>
<evidence type="ECO:0008006" key="4">
    <source>
        <dbReference type="Google" id="ProtNLM"/>
    </source>
</evidence>
<evidence type="ECO:0000256" key="1">
    <source>
        <dbReference type="SAM" id="Phobius"/>
    </source>
</evidence>
<name>A0A0D6PAE1_9PROT</name>
<keyword evidence="1" id="KW-0812">Transmembrane</keyword>